<feature type="active site" description="Acyl-thioester intermediate" evidence="2">
    <location>
        <position position="477"/>
    </location>
</feature>
<dbReference type="Proteomes" id="UP000050867">
    <property type="component" value="Unassembled WGS sequence"/>
</dbReference>
<keyword evidence="4" id="KW-0812">Transmembrane</keyword>
<dbReference type="GO" id="GO:0016787">
    <property type="term" value="F:hydrolase activity"/>
    <property type="evidence" value="ECO:0007669"/>
    <property type="project" value="UniProtKB-KW"/>
</dbReference>
<dbReference type="InterPro" id="IPR005754">
    <property type="entry name" value="Sortase"/>
</dbReference>
<evidence type="ECO:0000256" key="3">
    <source>
        <dbReference type="SAM" id="MobiDB-lite"/>
    </source>
</evidence>
<dbReference type="EMBL" id="LLZU01000037">
    <property type="protein sequence ID" value="KRV47339.1"/>
    <property type="molecule type" value="Genomic_DNA"/>
</dbReference>
<keyword evidence="4" id="KW-1133">Transmembrane helix</keyword>
<dbReference type="NCBIfam" id="TIGR01076">
    <property type="entry name" value="sortase_fam"/>
    <property type="match status" value="1"/>
</dbReference>
<dbReference type="AlphaFoldDB" id="A0A0T6LMN5"/>
<dbReference type="OrthoDB" id="5242879at2"/>
<feature type="compositionally biased region" description="Low complexity" evidence="3">
    <location>
        <begin position="158"/>
        <end position="173"/>
    </location>
</feature>
<dbReference type="Gene3D" id="2.40.260.10">
    <property type="entry name" value="Sortase"/>
    <property type="match status" value="1"/>
</dbReference>
<feature type="active site" description="Proton donor/acceptor" evidence="2">
    <location>
        <position position="408"/>
    </location>
</feature>
<dbReference type="eggNOG" id="COG3764">
    <property type="taxonomic scope" value="Bacteria"/>
</dbReference>
<feature type="compositionally biased region" description="Pro residues" evidence="3">
    <location>
        <begin position="43"/>
        <end position="60"/>
    </location>
</feature>
<evidence type="ECO:0000256" key="1">
    <source>
        <dbReference type="ARBA" id="ARBA00022801"/>
    </source>
</evidence>
<feature type="compositionally biased region" description="Low complexity" evidence="3">
    <location>
        <begin position="248"/>
        <end position="264"/>
    </location>
</feature>
<dbReference type="RefSeq" id="WP_018384225.1">
    <property type="nucleotide sequence ID" value="NZ_LLZU01000037.1"/>
</dbReference>
<comment type="caution">
    <text evidence="5">The sequence shown here is derived from an EMBL/GenBank/DDBJ whole genome shotgun (WGS) entry which is preliminary data.</text>
</comment>
<sequence length="509" mass="53981">MTVLPPERDGQSSDPARFVDAVGGLADPLNDPLPGRQHSPSFGPQPHPSSPYQPELPPPSDAHALQPYPSDQYLPDAYLPDPYLPDPYLPDAYGPEPFVQDPQPVAGGPGPDWVPVPAQRSLAAPDQTVPLPQVDPLGLPGGAVPGSQDPLPGPSPHLPSGDLPSADPPSGGRAARRRTAQAAQASRAGRAARDEGAPAAAGTGSASEVGAEPAPGGRAARRRAAQEEARRPVRGKRPPAHGKRARRASTASLPAASASAGAEGESADGQPLSRLEARRAARAAKDGPAVVISRVAGELFITLGVLMLLFVGYQLWWTNVIAHRAANAAARDLEEKWRESDGEREPGAFDAGEGFAIIYIPKLDVKTPIAEGIDKHKVLDKGMVGHYSGNLKSAMPWDKKGNFALAGHRNTHGEPFRYVNKLEPGDPIVVETQDHYYVYEMTSILPQTSPSNIGVIGPVPPESGFTEPGRYITLTTCTPEFTSKYRMIVWGKMVEERPRSEGKPDALVG</sequence>
<protein>
    <recommendedName>
        <fullName evidence="7">Class E sortase</fullName>
    </recommendedName>
</protein>
<gene>
    <name evidence="5" type="ORF">AQ490_07700</name>
</gene>
<dbReference type="InterPro" id="IPR023365">
    <property type="entry name" value="Sortase_dom-sf"/>
</dbReference>
<dbReference type="Pfam" id="PF04203">
    <property type="entry name" value="Sortase"/>
    <property type="match status" value="1"/>
</dbReference>
<keyword evidence="6" id="KW-1185">Reference proteome</keyword>
<name>A0A0T6LMN5_WENVI</name>
<dbReference type="STRING" id="76728.AQ490_07700"/>
<evidence type="ECO:0000313" key="5">
    <source>
        <dbReference type="EMBL" id="KRV47339.1"/>
    </source>
</evidence>
<evidence type="ECO:0008006" key="7">
    <source>
        <dbReference type="Google" id="ProtNLM"/>
    </source>
</evidence>
<evidence type="ECO:0000256" key="2">
    <source>
        <dbReference type="PIRSR" id="PIRSR605754-1"/>
    </source>
</evidence>
<evidence type="ECO:0000313" key="6">
    <source>
        <dbReference type="Proteomes" id="UP000050867"/>
    </source>
</evidence>
<dbReference type="InterPro" id="IPR042003">
    <property type="entry name" value="Sortase_E"/>
</dbReference>
<feature type="compositionally biased region" description="Low complexity" evidence="3">
    <location>
        <begin position="180"/>
        <end position="189"/>
    </location>
</feature>
<feature type="region of interest" description="Disordered" evidence="3">
    <location>
        <begin position="1"/>
        <end position="272"/>
    </location>
</feature>
<dbReference type="SUPFAM" id="SSF63817">
    <property type="entry name" value="Sortase"/>
    <property type="match status" value="1"/>
</dbReference>
<proteinExistence type="predicted"/>
<evidence type="ECO:0000256" key="4">
    <source>
        <dbReference type="SAM" id="Phobius"/>
    </source>
</evidence>
<dbReference type="CDD" id="cd05830">
    <property type="entry name" value="Sortase_E"/>
    <property type="match status" value="1"/>
</dbReference>
<feature type="compositionally biased region" description="Low complexity" evidence="3">
    <location>
        <begin position="197"/>
        <end position="218"/>
    </location>
</feature>
<accession>A0A0T6LMN5</accession>
<dbReference type="NCBIfam" id="NF033747">
    <property type="entry name" value="class_E_sortase"/>
    <property type="match status" value="1"/>
</dbReference>
<feature type="transmembrane region" description="Helical" evidence="4">
    <location>
        <begin position="299"/>
        <end position="317"/>
    </location>
</feature>
<reference evidence="5 6" key="1">
    <citation type="submission" date="2015-10" db="EMBL/GenBank/DDBJ databases">
        <title>Draft genome sequence of pyrrolomycin-producing Streptomyces vitaminophilus.</title>
        <authorList>
            <person name="Graham D.E."/>
            <person name="Mahan K.M."/>
            <person name="Klingeman D.M."/>
            <person name="Hettich R.L."/>
            <person name="Parry R.J."/>
        </authorList>
    </citation>
    <scope>NUCLEOTIDE SEQUENCE [LARGE SCALE GENOMIC DNA]</scope>
    <source>
        <strain evidence="5 6">ATCC 31673</strain>
    </source>
</reference>
<organism evidence="5 6">
    <name type="scientific">Wenjunlia vitaminophila</name>
    <name type="common">Streptomyces vitaminophilus</name>
    <dbReference type="NCBI Taxonomy" id="76728"/>
    <lineage>
        <taxon>Bacteria</taxon>
        <taxon>Bacillati</taxon>
        <taxon>Actinomycetota</taxon>
        <taxon>Actinomycetes</taxon>
        <taxon>Kitasatosporales</taxon>
        <taxon>Streptomycetaceae</taxon>
        <taxon>Wenjunlia</taxon>
    </lineage>
</organism>
<keyword evidence="1" id="KW-0378">Hydrolase</keyword>
<feature type="compositionally biased region" description="Basic and acidic residues" evidence="3">
    <location>
        <begin position="1"/>
        <end position="11"/>
    </location>
</feature>
<keyword evidence="4" id="KW-0472">Membrane</keyword>
<dbReference type="InterPro" id="IPR053465">
    <property type="entry name" value="Sortase_Class_E"/>
</dbReference>
<feature type="compositionally biased region" description="Basic residues" evidence="3">
    <location>
        <begin position="232"/>
        <end position="247"/>
    </location>
</feature>